<proteinExistence type="predicted"/>
<protein>
    <submittedName>
        <fullName evidence="2">Uncharacterized protein</fullName>
    </submittedName>
</protein>
<dbReference type="EMBL" id="ML976985">
    <property type="protein sequence ID" value="KAF1959419.1"/>
    <property type="molecule type" value="Genomic_DNA"/>
</dbReference>
<keyword evidence="3" id="KW-1185">Reference proteome</keyword>
<dbReference type="Proteomes" id="UP000800035">
    <property type="component" value="Unassembled WGS sequence"/>
</dbReference>
<evidence type="ECO:0000313" key="2">
    <source>
        <dbReference type="EMBL" id="KAF1959419.1"/>
    </source>
</evidence>
<gene>
    <name evidence="2" type="ORF">CC80DRAFT_326953</name>
</gene>
<accession>A0A6A5U629</accession>
<reference evidence="2" key="1">
    <citation type="journal article" date="2020" name="Stud. Mycol.">
        <title>101 Dothideomycetes genomes: a test case for predicting lifestyles and emergence of pathogens.</title>
        <authorList>
            <person name="Haridas S."/>
            <person name="Albert R."/>
            <person name="Binder M."/>
            <person name="Bloem J."/>
            <person name="Labutti K."/>
            <person name="Salamov A."/>
            <person name="Andreopoulos B."/>
            <person name="Baker S."/>
            <person name="Barry K."/>
            <person name="Bills G."/>
            <person name="Bluhm B."/>
            <person name="Cannon C."/>
            <person name="Castanera R."/>
            <person name="Culley D."/>
            <person name="Daum C."/>
            <person name="Ezra D."/>
            <person name="Gonzalez J."/>
            <person name="Henrissat B."/>
            <person name="Kuo A."/>
            <person name="Liang C."/>
            <person name="Lipzen A."/>
            <person name="Lutzoni F."/>
            <person name="Magnuson J."/>
            <person name="Mondo S."/>
            <person name="Nolan M."/>
            <person name="Ohm R."/>
            <person name="Pangilinan J."/>
            <person name="Park H.-J."/>
            <person name="Ramirez L."/>
            <person name="Alfaro M."/>
            <person name="Sun H."/>
            <person name="Tritt A."/>
            <person name="Yoshinaga Y."/>
            <person name="Zwiers L.-H."/>
            <person name="Turgeon B."/>
            <person name="Goodwin S."/>
            <person name="Spatafora J."/>
            <person name="Crous P."/>
            <person name="Grigoriev I."/>
        </authorList>
    </citation>
    <scope>NUCLEOTIDE SEQUENCE</scope>
    <source>
        <strain evidence="2">CBS 675.92</strain>
    </source>
</reference>
<organism evidence="2 3">
    <name type="scientific">Byssothecium circinans</name>
    <dbReference type="NCBI Taxonomy" id="147558"/>
    <lineage>
        <taxon>Eukaryota</taxon>
        <taxon>Fungi</taxon>
        <taxon>Dikarya</taxon>
        <taxon>Ascomycota</taxon>
        <taxon>Pezizomycotina</taxon>
        <taxon>Dothideomycetes</taxon>
        <taxon>Pleosporomycetidae</taxon>
        <taxon>Pleosporales</taxon>
        <taxon>Massarineae</taxon>
        <taxon>Massarinaceae</taxon>
        <taxon>Byssothecium</taxon>
    </lineage>
</organism>
<name>A0A6A5U629_9PLEO</name>
<evidence type="ECO:0000256" key="1">
    <source>
        <dbReference type="SAM" id="MobiDB-lite"/>
    </source>
</evidence>
<feature type="region of interest" description="Disordered" evidence="1">
    <location>
        <begin position="20"/>
        <end position="46"/>
    </location>
</feature>
<dbReference type="AlphaFoldDB" id="A0A6A5U629"/>
<feature type="compositionally biased region" description="Polar residues" evidence="1">
    <location>
        <begin position="33"/>
        <end position="46"/>
    </location>
</feature>
<evidence type="ECO:0000313" key="3">
    <source>
        <dbReference type="Proteomes" id="UP000800035"/>
    </source>
</evidence>
<sequence>MIGRHISHKSKRERVLSIKGSPLTPQLPPGADVSSSQFSTSTKHQEVTQMTQISESTNVTPHASNLQISYAAIIP</sequence>